<accession>A0A173MFZ3</accession>
<keyword evidence="2" id="KW-1185">Reference proteome</keyword>
<proteinExistence type="predicted"/>
<protein>
    <recommendedName>
        <fullName evidence="3">Phytoene/squalene synthetase</fullName>
    </recommendedName>
</protein>
<dbReference type="AlphaFoldDB" id="A0A173MFZ3"/>
<sequence>MRYFCRFWLTVLRLAVSIINSRRKETARANKLLAQVEEKLGGTFAPATRKKIAVSYGIYNPMICDVFTRLHGRLTNNAEKEKLIHYFICSSLFDDFTDYDTITLEQLNAISFHPGEYQPTTFDEKAFLQSHLLLRNYVKDKTTYLDINKALYKAQLASKKQYQSQLPQEDIQQITFTKGGYSVLLCRHYLDINATKVEEECWYRIGTIIQLTNDLFDIYKDLQDQITTLPNSMTNAYAFEQFFMQQVTQMKAYIQQLPYSKGLKQQFALSMAGIYAFGFIAIQQLKNIQGNLLQLPDLQTIPRKALIVDMEKKKNLNQWFRFTYKYGRL</sequence>
<evidence type="ECO:0008006" key="3">
    <source>
        <dbReference type="Google" id="ProtNLM"/>
    </source>
</evidence>
<organism evidence="1 2">
    <name type="scientific">Filimonas lacunae</name>
    <dbReference type="NCBI Taxonomy" id="477680"/>
    <lineage>
        <taxon>Bacteria</taxon>
        <taxon>Pseudomonadati</taxon>
        <taxon>Bacteroidota</taxon>
        <taxon>Chitinophagia</taxon>
        <taxon>Chitinophagales</taxon>
        <taxon>Chitinophagaceae</taxon>
        <taxon>Filimonas</taxon>
    </lineage>
</organism>
<reference evidence="2" key="1">
    <citation type="submission" date="2017-01" db="EMBL/GenBank/DDBJ databases">
        <authorList>
            <person name="Varghese N."/>
            <person name="Submissions S."/>
        </authorList>
    </citation>
    <scope>NUCLEOTIDE SEQUENCE [LARGE SCALE GENOMIC DNA]</scope>
    <source>
        <strain evidence="2">DSM 21054</strain>
    </source>
</reference>
<evidence type="ECO:0000313" key="1">
    <source>
        <dbReference type="EMBL" id="SIT26566.1"/>
    </source>
</evidence>
<dbReference type="Proteomes" id="UP000186917">
    <property type="component" value="Unassembled WGS sequence"/>
</dbReference>
<gene>
    <name evidence="1" type="ORF">SAMN05421788_1076</name>
</gene>
<dbReference type="EMBL" id="FTOR01000007">
    <property type="protein sequence ID" value="SIT26566.1"/>
    <property type="molecule type" value="Genomic_DNA"/>
</dbReference>
<dbReference type="KEGG" id="fln:FLA_2364"/>
<name>A0A173MFZ3_9BACT</name>
<dbReference type="RefSeq" id="WP_076380623.1">
    <property type="nucleotide sequence ID" value="NZ_AP017422.1"/>
</dbReference>
<dbReference type="OrthoDB" id="658381at2"/>
<evidence type="ECO:0000313" key="2">
    <source>
        <dbReference type="Proteomes" id="UP000186917"/>
    </source>
</evidence>